<keyword evidence="1" id="KW-1133">Transmembrane helix</keyword>
<dbReference type="AlphaFoldDB" id="A0A0A9EEM8"/>
<keyword evidence="1" id="KW-0812">Transmembrane</keyword>
<keyword evidence="1" id="KW-0472">Membrane</keyword>
<proteinExistence type="predicted"/>
<evidence type="ECO:0000313" key="2">
    <source>
        <dbReference type="EMBL" id="JAD96330.1"/>
    </source>
</evidence>
<reference evidence="2" key="2">
    <citation type="journal article" date="2015" name="Data Brief">
        <title>Shoot transcriptome of the giant reed, Arundo donax.</title>
        <authorList>
            <person name="Barrero R.A."/>
            <person name="Guerrero F.D."/>
            <person name="Moolhuijzen P."/>
            <person name="Goolsby J.A."/>
            <person name="Tidwell J."/>
            <person name="Bellgard S.E."/>
            <person name="Bellgard M.I."/>
        </authorList>
    </citation>
    <scope>NUCLEOTIDE SEQUENCE</scope>
    <source>
        <tissue evidence="2">Shoot tissue taken approximately 20 cm above the soil surface</tissue>
    </source>
</reference>
<accession>A0A0A9EEM8</accession>
<dbReference type="EMBL" id="GBRH01201565">
    <property type="protein sequence ID" value="JAD96330.1"/>
    <property type="molecule type" value="Transcribed_RNA"/>
</dbReference>
<evidence type="ECO:0000256" key="1">
    <source>
        <dbReference type="SAM" id="Phobius"/>
    </source>
</evidence>
<name>A0A0A9EEM8_ARUDO</name>
<reference evidence="2" key="1">
    <citation type="submission" date="2014-09" db="EMBL/GenBank/DDBJ databases">
        <authorList>
            <person name="Magalhaes I.L.F."/>
            <person name="Oliveira U."/>
            <person name="Santos F.R."/>
            <person name="Vidigal T.H.D.A."/>
            <person name="Brescovit A.D."/>
            <person name="Santos A.J."/>
        </authorList>
    </citation>
    <scope>NUCLEOTIDE SEQUENCE</scope>
    <source>
        <tissue evidence="2">Shoot tissue taken approximately 20 cm above the soil surface</tissue>
    </source>
</reference>
<feature type="transmembrane region" description="Helical" evidence="1">
    <location>
        <begin position="21"/>
        <end position="40"/>
    </location>
</feature>
<protein>
    <submittedName>
        <fullName evidence="2">Uncharacterized protein</fullName>
    </submittedName>
</protein>
<sequence length="52" mass="6344">MEENWRRSKRFRQKKMFLAEIYLISVTSIKYYCMVVQARVEAGQKREETLQA</sequence>
<organism evidence="2">
    <name type="scientific">Arundo donax</name>
    <name type="common">Giant reed</name>
    <name type="synonym">Donax arundinaceus</name>
    <dbReference type="NCBI Taxonomy" id="35708"/>
    <lineage>
        <taxon>Eukaryota</taxon>
        <taxon>Viridiplantae</taxon>
        <taxon>Streptophyta</taxon>
        <taxon>Embryophyta</taxon>
        <taxon>Tracheophyta</taxon>
        <taxon>Spermatophyta</taxon>
        <taxon>Magnoliopsida</taxon>
        <taxon>Liliopsida</taxon>
        <taxon>Poales</taxon>
        <taxon>Poaceae</taxon>
        <taxon>PACMAD clade</taxon>
        <taxon>Arundinoideae</taxon>
        <taxon>Arundineae</taxon>
        <taxon>Arundo</taxon>
    </lineage>
</organism>